<protein>
    <submittedName>
        <fullName evidence="2">C45 family autoproteolytic acyltransferase/hydrolase</fullName>
    </submittedName>
</protein>
<reference evidence="3" key="1">
    <citation type="journal article" date="2019" name="Int. J. Syst. Evol. Microbiol.">
        <title>The Global Catalogue of Microorganisms (GCM) 10K type strain sequencing project: providing services to taxonomists for standard genome sequencing and annotation.</title>
        <authorList>
            <consortium name="The Broad Institute Genomics Platform"/>
            <consortium name="The Broad Institute Genome Sequencing Center for Infectious Disease"/>
            <person name="Wu L."/>
            <person name="Ma J."/>
        </authorList>
    </citation>
    <scope>NUCLEOTIDE SEQUENCE [LARGE SCALE GENOMIC DNA]</scope>
    <source>
        <strain evidence="3">CCUG 57263</strain>
    </source>
</reference>
<dbReference type="PANTHER" id="PTHR34180:SF1">
    <property type="entry name" value="BETA-ALANYL-DOPAMINE_CARCININE HYDROLASE"/>
    <property type="match status" value="1"/>
</dbReference>
<keyword evidence="3" id="KW-1185">Reference proteome</keyword>
<comment type="caution">
    <text evidence="2">The sequence shown here is derived from an EMBL/GenBank/DDBJ whole genome shotgun (WGS) entry which is preliminary data.</text>
</comment>
<evidence type="ECO:0000313" key="3">
    <source>
        <dbReference type="Proteomes" id="UP001597120"/>
    </source>
</evidence>
<keyword evidence="2" id="KW-0012">Acyltransferase</keyword>
<sequence length="335" mass="37442">MYHSRLRGDYYEMGYRYGSLLHKNGFRFPEVSPEKLAFGEESSTILKAYYPGAIAEIQGFADGCAASFEQVSSFLLTVGLFGQSPQCSIFAVWNGSDMIVGRNYDMLLDVKKYTDSSLVSPNGRFRYIGHSDVFIGKVDGMNEHGLAVAITLVPSPLRQPGVHFYFATRYVLEHCRTVDEAVRVLSGFPASLCCNYLLADPTGGMAVVEASPERIRVRRPEAGGNSLICTNHHLHPEMTDITGSQPEAWSKTTERYAAIQQQLRLLPQPGVEDAIRILSDTKGHVCLNLKEHRFGTLYSIVMNLSQLELYRAEGAPNRCKYKRDDRLTALLKRTV</sequence>
<feature type="domain" description="Peptidase C45 hydrolase" evidence="1">
    <location>
        <begin position="94"/>
        <end position="317"/>
    </location>
</feature>
<dbReference type="RefSeq" id="WP_379287216.1">
    <property type="nucleotide sequence ID" value="NZ_JBHTIU010000027.1"/>
</dbReference>
<accession>A0ABW3D945</accession>
<proteinExistence type="predicted"/>
<dbReference type="Proteomes" id="UP001597120">
    <property type="component" value="Unassembled WGS sequence"/>
</dbReference>
<dbReference type="SUPFAM" id="SSF56235">
    <property type="entry name" value="N-terminal nucleophile aminohydrolases (Ntn hydrolases)"/>
    <property type="match status" value="1"/>
</dbReference>
<dbReference type="GO" id="GO:0016746">
    <property type="term" value="F:acyltransferase activity"/>
    <property type="evidence" value="ECO:0007669"/>
    <property type="project" value="UniProtKB-KW"/>
</dbReference>
<dbReference type="InterPro" id="IPR005079">
    <property type="entry name" value="Peptidase_C45_hydrolase"/>
</dbReference>
<organism evidence="2 3">
    <name type="scientific">Paenibacillus residui</name>
    <dbReference type="NCBI Taxonomy" id="629724"/>
    <lineage>
        <taxon>Bacteria</taxon>
        <taxon>Bacillati</taxon>
        <taxon>Bacillota</taxon>
        <taxon>Bacilli</taxon>
        <taxon>Bacillales</taxon>
        <taxon>Paenibacillaceae</taxon>
        <taxon>Paenibacillus</taxon>
    </lineage>
</organism>
<evidence type="ECO:0000313" key="2">
    <source>
        <dbReference type="EMBL" id="MFD0869004.1"/>
    </source>
</evidence>
<dbReference type="Gene3D" id="3.60.60.10">
    <property type="entry name" value="Penicillin V Acylase, Chain A"/>
    <property type="match status" value="1"/>
</dbReference>
<dbReference type="InterPro" id="IPR047794">
    <property type="entry name" value="C45_proenzyme-like"/>
</dbReference>
<dbReference type="InterPro" id="IPR047801">
    <property type="entry name" value="Peptidase_C45"/>
</dbReference>
<evidence type="ECO:0000259" key="1">
    <source>
        <dbReference type="Pfam" id="PF03417"/>
    </source>
</evidence>
<dbReference type="Pfam" id="PF03417">
    <property type="entry name" value="AAT"/>
    <property type="match status" value="1"/>
</dbReference>
<keyword evidence="2" id="KW-0808">Transferase</keyword>
<name>A0ABW3D945_9BACL</name>
<gene>
    <name evidence="2" type="ORF">ACFQ03_07570</name>
</gene>
<dbReference type="InterPro" id="IPR029055">
    <property type="entry name" value="Ntn_hydrolases_N"/>
</dbReference>
<dbReference type="PANTHER" id="PTHR34180">
    <property type="entry name" value="PEPTIDASE C45"/>
    <property type="match status" value="1"/>
</dbReference>
<dbReference type="NCBIfam" id="NF040521">
    <property type="entry name" value="C45_proenzyme"/>
    <property type="match status" value="1"/>
</dbReference>
<dbReference type="EMBL" id="JBHTIU010000027">
    <property type="protein sequence ID" value="MFD0869004.1"/>
    <property type="molecule type" value="Genomic_DNA"/>
</dbReference>